<dbReference type="GO" id="GO:0008887">
    <property type="term" value="F:glycerate kinase activity"/>
    <property type="evidence" value="ECO:0007669"/>
    <property type="project" value="InterPro"/>
</dbReference>
<evidence type="ECO:0000259" key="1">
    <source>
        <dbReference type="Pfam" id="PF05161"/>
    </source>
</evidence>
<dbReference type="EMBL" id="FNPX01000017">
    <property type="protein sequence ID" value="SDZ49523.1"/>
    <property type="molecule type" value="Genomic_DNA"/>
</dbReference>
<dbReference type="Gene3D" id="3.40.1480.10">
    <property type="entry name" value="MOFRL domain"/>
    <property type="match status" value="1"/>
</dbReference>
<dbReference type="AlphaFoldDB" id="A0A1H3TGV4"/>
<dbReference type="STRING" id="1244108.SAMN05444004_11720"/>
<dbReference type="InterPro" id="IPR025286">
    <property type="entry name" value="MOFRL_assoc_dom"/>
</dbReference>
<keyword evidence="4" id="KW-1185">Reference proteome</keyword>
<dbReference type="SUPFAM" id="SSF82544">
    <property type="entry name" value="GckA/TtuD-like"/>
    <property type="match status" value="1"/>
</dbReference>
<dbReference type="Proteomes" id="UP000198914">
    <property type="component" value="Unassembled WGS sequence"/>
</dbReference>
<gene>
    <name evidence="3" type="ORF">SAMN05444004_11720</name>
</gene>
<dbReference type="InterPro" id="IPR007835">
    <property type="entry name" value="MOFRL"/>
</dbReference>
<dbReference type="Pfam" id="PF05161">
    <property type="entry name" value="MOFRL"/>
    <property type="match status" value="1"/>
</dbReference>
<dbReference type="Pfam" id="PF13660">
    <property type="entry name" value="DUF4147"/>
    <property type="match status" value="1"/>
</dbReference>
<evidence type="ECO:0000313" key="3">
    <source>
        <dbReference type="EMBL" id="SDZ49523.1"/>
    </source>
</evidence>
<protein>
    <submittedName>
        <fullName evidence="3">Hydroxypyruvate reductase</fullName>
    </submittedName>
</protein>
<dbReference type="PANTHER" id="PTHR12227:SF0">
    <property type="entry name" value="GLYCERATE KINASE"/>
    <property type="match status" value="1"/>
</dbReference>
<keyword evidence="3" id="KW-0670">Pyruvate</keyword>
<feature type="domain" description="MOFRL" evidence="1">
    <location>
        <begin position="378"/>
        <end position="482"/>
    </location>
</feature>
<organism evidence="3 4">
    <name type="scientific">Jannaschia faecimaris</name>
    <dbReference type="NCBI Taxonomy" id="1244108"/>
    <lineage>
        <taxon>Bacteria</taxon>
        <taxon>Pseudomonadati</taxon>
        <taxon>Pseudomonadota</taxon>
        <taxon>Alphaproteobacteria</taxon>
        <taxon>Rhodobacterales</taxon>
        <taxon>Roseobacteraceae</taxon>
        <taxon>Jannaschia</taxon>
    </lineage>
</organism>
<accession>A0A1H3TGV4</accession>
<dbReference type="GO" id="GO:0005737">
    <property type="term" value="C:cytoplasm"/>
    <property type="evidence" value="ECO:0007669"/>
    <property type="project" value="TreeGrafter"/>
</dbReference>
<dbReference type="InterPro" id="IPR037035">
    <property type="entry name" value="GK-like_C_sf"/>
</dbReference>
<name>A0A1H3TGV4_9RHOB</name>
<proteinExistence type="predicted"/>
<dbReference type="InterPro" id="IPR039760">
    <property type="entry name" value="MOFRL_protein"/>
</dbReference>
<feature type="domain" description="MOFRL-associated" evidence="2">
    <location>
        <begin position="98"/>
        <end position="317"/>
    </location>
</feature>
<dbReference type="InterPro" id="IPR038614">
    <property type="entry name" value="GK_N_sf"/>
</dbReference>
<evidence type="ECO:0000259" key="2">
    <source>
        <dbReference type="Pfam" id="PF13660"/>
    </source>
</evidence>
<dbReference type="Gene3D" id="3.40.50.10180">
    <property type="entry name" value="Glycerate kinase, MOFRL-like N-terminal domain"/>
    <property type="match status" value="1"/>
</dbReference>
<dbReference type="PANTHER" id="PTHR12227">
    <property type="entry name" value="GLYCERATE KINASE"/>
    <property type="match status" value="1"/>
</dbReference>
<evidence type="ECO:0000313" key="4">
    <source>
        <dbReference type="Proteomes" id="UP000198914"/>
    </source>
</evidence>
<reference evidence="4" key="1">
    <citation type="submission" date="2016-10" db="EMBL/GenBank/DDBJ databases">
        <authorList>
            <person name="Varghese N."/>
            <person name="Submissions S."/>
        </authorList>
    </citation>
    <scope>NUCLEOTIDE SEQUENCE [LARGE SCALE GENOMIC DNA]</scope>
    <source>
        <strain evidence="4">DSM 100420</strain>
    </source>
</reference>
<sequence length="489" mass="49596">MECRPWQRLRYLGVRKIHCSGSLRIANPRAKGTGNVEIGTRKGFRALAQDPGGHFPDLINGDPKAKIAGRVYRLDLGILTGTDGEAEFGGWAMRDEMIAIFKAGVARADPGAAVTAALGGPGQPDLILSIGKAAVSMARAALARFPGTDCLIVTNPENAVDLSGARVMLGGHPVPDAGSAAAGDAVLRAAGALTAGQHCLALISGGGSALAVAPVAEVTLEDKAEVSRLLLSAGLDIKAMNLVRQNLSRLKGGGLARACAPATMEALILSDVVGDDLGAIASGPTVPPLGGPAEARDLLHDTGLWDRVPESCRAALKTAKPGPVPPVPTRLVGSNRLSAEAMLAAAPGATLDPVPLEGDVAEAASRIARRARSGAGTTLWGGETTVVLRGQGRGGRNQELALRVALALQDIDRPWAFLSGGTDGRDGPTDAAGAIVDHGTLGRIAAAGLDVSAMLAENDSYPALAAAGDLLITGGTGTNVADLQILRVG</sequence>